<dbReference type="FunFam" id="1.10.418.10:FF:000032">
    <property type="entry name" value="utrophin isoform X1"/>
    <property type="match status" value="1"/>
</dbReference>
<dbReference type="OrthoDB" id="18740at2759"/>
<dbReference type="InterPro" id="IPR001715">
    <property type="entry name" value="CH_dom"/>
</dbReference>
<dbReference type="AlphaFoldDB" id="A0A2G9S3X7"/>
<dbReference type="EMBL" id="KV928885">
    <property type="protein sequence ID" value="PIO34161.1"/>
    <property type="molecule type" value="Genomic_DNA"/>
</dbReference>
<dbReference type="PROSITE" id="PS50021">
    <property type="entry name" value="CH"/>
    <property type="match status" value="1"/>
</dbReference>
<feature type="region of interest" description="Disordered" evidence="3">
    <location>
        <begin position="538"/>
        <end position="565"/>
    </location>
</feature>
<dbReference type="Pfam" id="PF00307">
    <property type="entry name" value="CH"/>
    <property type="match status" value="1"/>
</dbReference>
<sequence length="565" mass="65633">MRERNRVKDVMKAIMSELQQTNSEKILLSWVRNSTRPYDEVNVLNFTTSWTDGLAFNGLLHRHRPDLFSWEKVTRLSPLERLDHAFSIAKKHLGIEKLLDPEDVAVPLPDKKSILMYLTSLFEVLPHEVTLDDIHEVETLPRRYKGACEDIPFTKQQGLDEPYRDSGPETPSLVTEVEMDLDSYQVALEDVLTWLLMAEDTFQEQDDISDDVEDVKQQFATHEAFMMELTAHQSSVGNVLQAGNQLIAQGDLSVEEENEIQEQMTLLNSRWEALRLESMDRQSRLHEVLMDLQRKQLDQLSDWLTVTEERIRKMDTKSYGDDFETFKKQIEEHKKLQNDLETEQVKVNSLTHMVVIVDENSGEGATVALETQLQKLGERWAAVCRWTEEHWSKLQEVLILWQKLLEEQCLLRIWLKEKEDSLSKVQRSNFKDQNELSVNVRRLASLKEELGMKKQTFDHLHELAQDVVLIIGSSKASQKLKTDMEDLAQKWDELVHLLEDYTNQVTESVTNFGVKQVSRKVITETVTVTEHSSIHLIKQELPPPPPPRKRQMSLDAEEKKIFTIK</sequence>
<dbReference type="Gene3D" id="1.20.58.60">
    <property type="match status" value="3"/>
</dbReference>
<dbReference type="SMART" id="SM00033">
    <property type="entry name" value="CH"/>
    <property type="match status" value="1"/>
</dbReference>
<name>A0A2G9S3X7_AQUCT</name>
<protein>
    <recommendedName>
        <fullName evidence="4">Calponin-homology (CH) domain-containing protein</fullName>
    </recommendedName>
</protein>
<proteinExistence type="predicted"/>
<keyword evidence="2" id="KW-0009">Actin-binding</keyword>
<dbReference type="Pfam" id="PF00435">
    <property type="entry name" value="Spectrin"/>
    <property type="match status" value="2"/>
</dbReference>
<dbReference type="SUPFAM" id="SSF47576">
    <property type="entry name" value="Calponin-homology domain, CH-domain"/>
    <property type="match status" value="1"/>
</dbReference>
<dbReference type="FunFam" id="1.20.58.60:FF:000118">
    <property type="entry name" value="Dystrophin"/>
    <property type="match status" value="1"/>
</dbReference>
<evidence type="ECO:0000256" key="1">
    <source>
        <dbReference type="ARBA" id="ARBA00022737"/>
    </source>
</evidence>
<keyword evidence="1" id="KW-0677">Repeat</keyword>
<gene>
    <name evidence="5" type="ORF">AB205_0012110</name>
</gene>
<dbReference type="InterPro" id="IPR036872">
    <property type="entry name" value="CH_dom_sf"/>
</dbReference>
<keyword evidence="6" id="KW-1185">Reference proteome</keyword>
<feature type="domain" description="Calponin-homology (CH)" evidence="4">
    <location>
        <begin position="21"/>
        <end position="126"/>
    </location>
</feature>
<organism evidence="5 6">
    <name type="scientific">Aquarana catesbeiana</name>
    <name type="common">American bullfrog</name>
    <name type="synonym">Rana catesbeiana</name>
    <dbReference type="NCBI Taxonomy" id="8400"/>
    <lineage>
        <taxon>Eukaryota</taxon>
        <taxon>Metazoa</taxon>
        <taxon>Chordata</taxon>
        <taxon>Craniata</taxon>
        <taxon>Vertebrata</taxon>
        <taxon>Euteleostomi</taxon>
        <taxon>Amphibia</taxon>
        <taxon>Batrachia</taxon>
        <taxon>Anura</taxon>
        <taxon>Neobatrachia</taxon>
        <taxon>Ranoidea</taxon>
        <taxon>Ranidae</taxon>
        <taxon>Aquarana</taxon>
    </lineage>
</organism>
<dbReference type="SUPFAM" id="SSF46966">
    <property type="entry name" value="Spectrin repeat"/>
    <property type="match status" value="3"/>
</dbReference>
<feature type="compositionally biased region" description="Basic and acidic residues" evidence="3">
    <location>
        <begin position="556"/>
        <end position="565"/>
    </location>
</feature>
<evidence type="ECO:0000256" key="2">
    <source>
        <dbReference type="ARBA" id="ARBA00023203"/>
    </source>
</evidence>
<dbReference type="Proteomes" id="UP000228934">
    <property type="component" value="Unassembled WGS sequence"/>
</dbReference>
<dbReference type="InterPro" id="IPR002017">
    <property type="entry name" value="Spectrin_repeat"/>
</dbReference>
<dbReference type="GO" id="GO:0003779">
    <property type="term" value="F:actin binding"/>
    <property type="evidence" value="ECO:0007669"/>
    <property type="project" value="UniProtKB-KW"/>
</dbReference>
<dbReference type="Gene3D" id="1.10.418.10">
    <property type="entry name" value="Calponin-like domain"/>
    <property type="match status" value="1"/>
</dbReference>
<evidence type="ECO:0000313" key="5">
    <source>
        <dbReference type="EMBL" id="PIO34161.1"/>
    </source>
</evidence>
<evidence type="ECO:0000256" key="3">
    <source>
        <dbReference type="SAM" id="MobiDB-lite"/>
    </source>
</evidence>
<dbReference type="CDD" id="cd00176">
    <property type="entry name" value="SPEC"/>
    <property type="match status" value="2"/>
</dbReference>
<dbReference type="PANTHER" id="PTHR11915">
    <property type="entry name" value="SPECTRIN/FILAMIN RELATED CYTOSKELETAL PROTEIN"/>
    <property type="match status" value="1"/>
</dbReference>
<evidence type="ECO:0000259" key="4">
    <source>
        <dbReference type="PROSITE" id="PS50021"/>
    </source>
</evidence>
<dbReference type="FunFam" id="1.20.58.60:FF:000075">
    <property type="entry name" value="utrophin isoform X1"/>
    <property type="match status" value="1"/>
</dbReference>
<evidence type="ECO:0000313" key="6">
    <source>
        <dbReference type="Proteomes" id="UP000228934"/>
    </source>
</evidence>
<dbReference type="SMART" id="SM00150">
    <property type="entry name" value="SPEC"/>
    <property type="match status" value="3"/>
</dbReference>
<reference evidence="6" key="1">
    <citation type="journal article" date="2017" name="Nat. Commun.">
        <title>The North American bullfrog draft genome provides insight into hormonal regulation of long noncoding RNA.</title>
        <authorList>
            <person name="Hammond S.A."/>
            <person name="Warren R.L."/>
            <person name="Vandervalk B.P."/>
            <person name="Kucuk E."/>
            <person name="Khan H."/>
            <person name="Gibb E.A."/>
            <person name="Pandoh P."/>
            <person name="Kirk H."/>
            <person name="Zhao Y."/>
            <person name="Jones M."/>
            <person name="Mungall A.J."/>
            <person name="Coope R."/>
            <person name="Pleasance S."/>
            <person name="Moore R.A."/>
            <person name="Holt R.A."/>
            <person name="Round J.M."/>
            <person name="Ohora S."/>
            <person name="Walle B.V."/>
            <person name="Veldhoen N."/>
            <person name="Helbing C.C."/>
            <person name="Birol I."/>
        </authorList>
    </citation>
    <scope>NUCLEOTIDE SEQUENCE [LARGE SCALE GENOMIC DNA]</scope>
</reference>
<accession>A0A2G9S3X7</accession>
<dbReference type="InterPro" id="IPR018159">
    <property type="entry name" value="Spectrin/alpha-actinin"/>
</dbReference>